<dbReference type="AlphaFoldDB" id="A0A074TN60"/>
<dbReference type="STRING" id="1185766.SAMN05216224_10463"/>
<evidence type="ECO:0000313" key="2">
    <source>
        <dbReference type="Proteomes" id="UP000027725"/>
    </source>
</evidence>
<dbReference type="Proteomes" id="UP000027725">
    <property type="component" value="Unassembled WGS sequence"/>
</dbReference>
<keyword evidence="2" id="KW-1185">Reference proteome</keyword>
<gene>
    <name evidence="1" type="ORF">DL1_17925</name>
</gene>
<protein>
    <submittedName>
        <fullName evidence="1">Translation initiation factor 2</fullName>
    </submittedName>
</protein>
<proteinExistence type="predicted"/>
<dbReference type="eggNOG" id="ENOG50301D5">
    <property type="taxonomic scope" value="Bacteria"/>
</dbReference>
<sequence length="43" mass="4699">MLRTILIGSSVSIQGVFERQLDTGRILVRVGDSLFAGRPVLAR</sequence>
<dbReference type="EMBL" id="JHEH01000006">
    <property type="protein sequence ID" value="KEP70423.1"/>
    <property type="molecule type" value="Genomic_DNA"/>
</dbReference>
<name>A0A074TN60_9RHOB</name>
<accession>A0A074TN60</accession>
<organism evidence="1 2">
    <name type="scientific">Thioclava dalianensis</name>
    <dbReference type="NCBI Taxonomy" id="1185766"/>
    <lineage>
        <taxon>Bacteria</taxon>
        <taxon>Pseudomonadati</taxon>
        <taxon>Pseudomonadota</taxon>
        <taxon>Alphaproteobacteria</taxon>
        <taxon>Rhodobacterales</taxon>
        <taxon>Paracoccaceae</taxon>
        <taxon>Thioclava</taxon>
    </lineage>
</organism>
<reference evidence="1 2" key="1">
    <citation type="submission" date="2014-03" db="EMBL/GenBank/DDBJ databases">
        <title>The draft genome sequence of Thioclava dalianensis DLFJ1-1.</title>
        <authorList>
            <person name="Lai Q."/>
            <person name="Shao Z."/>
        </authorList>
    </citation>
    <scope>NUCLEOTIDE SEQUENCE [LARGE SCALE GENOMIC DNA]</scope>
    <source>
        <strain evidence="1 2">DLFJ1-1</strain>
    </source>
</reference>
<dbReference type="GO" id="GO:0003743">
    <property type="term" value="F:translation initiation factor activity"/>
    <property type="evidence" value="ECO:0007669"/>
    <property type="project" value="UniProtKB-KW"/>
</dbReference>
<comment type="caution">
    <text evidence="1">The sequence shown here is derived from an EMBL/GenBank/DDBJ whole genome shotgun (WGS) entry which is preliminary data.</text>
</comment>
<keyword evidence="1" id="KW-0396">Initiation factor</keyword>
<evidence type="ECO:0000313" key="1">
    <source>
        <dbReference type="EMBL" id="KEP70423.1"/>
    </source>
</evidence>
<keyword evidence="1" id="KW-0648">Protein biosynthesis</keyword>